<sequence>MEDIDLSSITKSKITLAEALKQIETVNFAFSKAERIEKKLAYQESMLHDINKSLNTFASLTVVNTKLDEFMSKMEKMIKNKFEEFNSQYLYQLNEKSTMKDVEAMISQRVTWTAFNNYTQQLSSIKTRIEKHMISDFEGFKTKVKLELSRKADEKKTDEELSFEEITLLKNRVTALEQKYREMFMDEELGDSEDYDSQEAMDNFIEDVDKNNFNRNSDEALNENEMGEEEFQDIPKKQPSPIVPMGSFDTTKVQPLFNTTSIPPFSPEISSPRSENMETAKTEVSDESSKVPDKIEKGDIVERPHKPEIVRKSTFDDVTKNTEAAPVPIRKADTGEGINEAPKPKSRSSIEIENLEVSPRMPRGRGAPSSRADGQTLTRKNSMASSMGGGGGVGGANGGIRQLNKKVMGLQKDIETNKALIDELNNLIIEQKSEFGNVYDRIQQARERTEEIEKLRQAMEMSFIKALRRNGIDRKAEARKKVITQVVDSEEIIRLTKKVTKKSSKIKEMSTYIEKVAADITCIKEKQNAKINQIIQSLRQIDESRNQLSKDVESIAGAFTRIESNLVYNMKSVQNEVKAIQGPITDYISDQQRENEILTQDLRKHQKVLKDVIYEFTSHTAQSPKCGRSSCVMSPEVARASSTSIVSPNLTAKVQLAMKNTIRKNSITAHGNWLEDLPHGTQLQLPRIKAPISSISIKKSL</sequence>
<keyword evidence="3" id="KW-1185">Reference proteome</keyword>
<proteinExistence type="predicted"/>
<feature type="compositionally biased region" description="Gly residues" evidence="1">
    <location>
        <begin position="387"/>
        <end position="396"/>
    </location>
</feature>
<reference evidence="2 3" key="1">
    <citation type="submission" date="2016-11" db="EMBL/GenBank/DDBJ databases">
        <title>The macronuclear genome of Stentor coeruleus: a giant cell with tiny introns.</title>
        <authorList>
            <person name="Slabodnick M."/>
            <person name="Ruby J.G."/>
            <person name="Reiff S.B."/>
            <person name="Swart E.C."/>
            <person name="Gosai S."/>
            <person name="Prabakaran S."/>
            <person name="Witkowska E."/>
            <person name="Larue G.E."/>
            <person name="Fisher S."/>
            <person name="Freeman R.M."/>
            <person name="Gunawardena J."/>
            <person name="Chu W."/>
            <person name="Stover N.A."/>
            <person name="Gregory B.D."/>
            <person name="Nowacki M."/>
            <person name="Derisi J."/>
            <person name="Roy S.W."/>
            <person name="Marshall W.F."/>
            <person name="Sood P."/>
        </authorList>
    </citation>
    <scope>NUCLEOTIDE SEQUENCE [LARGE SCALE GENOMIC DNA]</scope>
    <source>
        <strain evidence="2">WM001</strain>
    </source>
</reference>
<dbReference type="Proteomes" id="UP000187209">
    <property type="component" value="Unassembled WGS sequence"/>
</dbReference>
<accession>A0A1R2BDL4</accession>
<evidence type="ECO:0000256" key="1">
    <source>
        <dbReference type="SAM" id="MobiDB-lite"/>
    </source>
</evidence>
<evidence type="ECO:0000313" key="3">
    <source>
        <dbReference type="Proteomes" id="UP000187209"/>
    </source>
</evidence>
<evidence type="ECO:0000313" key="2">
    <source>
        <dbReference type="EMBL" id="OMJ74844.1"/>
    </source>
</evidence>
<feature type="region of interest" description="Disordered" evidence="1">
    <location>
        <begin position="359"/>
        <end position="396"/>
    </location>
</feature>
<dbReference type="EMBL" id="MPUH01000725">
    <property type="protein sequence ID" value="OMJ74844.1"/>
    <property type="molecule type" value="Genomic_DNA"/>
</dbReference>
<dbReference type="AlphaFoldDB" id="A0A1R2BDL4"/>
<organism evidence="2 3">
    <name type="scientific">Stentor coeruleus</name>
    <dbReference type="NCBI Taxonomy" id="5963"/>
    <lineage>
        <taxon>Eukaryota</taxon>
        <taxon>Sar</taxon>
        <taxon>Alveolata</taxon>
        <taxon>Ciliophora</taxon>
        <taxon>Postciliodesmatophora</taxon>
        <taxon>Heterotrichea</taxon>
        <taxon>Heterotrichida</taxon>
        <taxon>Stentoridae</taxon>
        <taxon>Stentor</taxon>
    </lineage>
</organism>
<feature type="compositionally biased region" description="Low complexity" evidence="1">
    <location>
        <begin position="262"/>
        <end position="274"/>
    </location>
</feature>
<protein>
    <submittedName>
        <fullName evidence="2">Uncharacterized protein</fullName>
    </submittedName>
</protein>
<feature type="compositionally biased region" description="Basic and acidic residues" evidence="1">
    <location>
        <begin position="275"/>
        <end position="292"/>
    </location>
</feature>
<comment type="caution">
    <text evidence="2">The sequence shown here is derived from an EMBL/GenBank/DDBJ whole genome shotgun (WGS) entry which is preliminary data.</text>
</comment>
<name>A0A1R2BDL4_9CILI</name>
<gene>
    <name evidence="2" type="ORF">SteCoe_26148</name>
</gene>
<feature type="region of interest" description="Disordered" evidence="1">
    <location>
        <begin position="262"/>
        <end position="292"/>
    </location>
</feature>